<dbReference type="Pfam" id="PF08652">
    <property type="entry name" value="RAI1"/>
    <property type="match status" value="2"/>
</dbReference>
<organism evidence="4 5">
    <name type="scientific">Acropora cervicornis</name>
    <name type="common">Staghorn coral</name>
    <dbReference type="NCBI Taxonomy" id="6130"/>
    <lineage>
        <taxon>Eukaryota</taxon>
        <taxon>Metazoa</taxon>
        <taxon>Cnidaria</taxon>
        <taxon>Anthozoa</taxon>
        <taxon>Hexacorallia</taxon>
        <taxon>Scleractinia</taxon>
        <taxon>Astrocoeniina</taxon>
        <taxon>Acroporidae</taxon>
        <taxon>Acropora</taxon>
    </lineage>
</organism>
<dbReference type="AlphaFoldDB" id="A0AAD9VEP7"/>
<evidence type="ECO:0000313" key="5">
    <source>
        <dbReference type="Proteomes" id="UP001249851"/>
    </source>
</evidence>
<dbReference type="InterPro" id="IPR039039">
    <property type="entry name" value="RAI1-like_fam"/>
</dbReference>
<feature type="compositionally biased region" description="Basic residues" evidence="2">
    <location>
        <begin position="527"/>
        <end position="537"/>
    </location>
</feature>
<feature type="compositionally biased region" description="Basic and acidic residues" evidence="2">
    <location>
        <begin position="396"/>
        <end position="415"/>
    </location>
</feature>
<evidence type="ECO:0000313" key="4">
    <source>
        <dbReference type="EMBL" id="KAK2571741.1"/>
    </source>
</evidence>
<dbReference type="GO" id="GO:0005829">
    <property type="term" value="C:cytosol"/>
    <property type="evidence" value="ECO:0007669"/>
    <property type="project" value="TreeGrafter"/>
</dbReference>
<feature type="region of interest" description="Disordered" evidence="2">
    <location>
        <begin position="504"/>
        <end position="561"/>
    </location>
</feature>
<feature type="region of interest" description="Disordered" evidence="2">
    <location>
        <begin position="376"/>
        <end position="469"/>
    </location>
</feature>
<dbReference type="InterPro" id="IPR013961">
    <property type="entry name" value="RAI1"/>
</dbReference>
<dbReference type="GO" id="GO:0005634">
    <property type="term" value="C:nucleus"/>
    <property type="evidence" value="ECO:0007669"/>
    <property type="project" value="TreeGrafter"/>
</dbReference>
<dbReference type="Proteomes" id="UP001249851">
    <property type="component" value="Unassembled WGS sequence"/>
</dbReference>
<dbReference type="PANTHER" id="PTHR12395:SF9">
    <property type="entry name" value="DECAPPING AND EXORIBONUCLEASE PROTEIN"/>
    <property type="match status" value="1"/>
</dbReference>
<evidence type="ECO:0000259" key="3">
    <source>
        <dbReference type="Pfam" id="PF08652"/>
    </source>
</evidence>
<dbReference type="PANTHER" id="PTHR12395">
    <property type="entry name" value="DOM-3 RELATED"/>
    <property type="match status" value="1"/>
</dbReference>
<comment type="similarity">
    <text evidence="1">Belongs to the DXO/Dom3Z family.</text>
</comment>
<dbReference type="GO" id="GO:0000956">
    <property type="term" value="P:nuclear-transcribed mRNA catabolic process"/>
    <property type="evidence" value="ECO:0007669"/>
    <property type="project" value="TreeGrafter"/>
</dbReference>
<name>A0AAD9VEP7_ACRCE</name>
<feature type="domain" description="RAI1-like" evidence="3">
    <location>
        <begin position="31"/>
        <end position="359"/>
    </location>
</feature>
<feature type="compositionally biased region" description="Basic and acidic residues" evidence="2">
    <location>
        <begin position="443"/>
        <end position="469"/>
    </location>
</feature>
<reference evidence="4" key="1">
    <citation type="journal article" date="2023" name="G3 (Bethesda)">
        <title>Whole genome assembly and annotation of the endangered Caribbean coral Acropora cervicornis.</title>
        <authorList>
            <person name="Selwyn J.D."/>
            <person name="Vollmer S.V."/>
        </authorList>
    </citation>
    <scope>NUCLEOTIDE SEQUENCE</scope>
    <source>
        <strain evidence="4">K2</strain>
    </source>
</reference>
<feature type="compositionally biased region" description="Polar residues" evidence="2">
    <location>
        <begin position="551"/>
        <end position="560"/>
    </location>
</feature>
<gene>
    <name evidence="4" type="ORF">P5673_003133</name>
</gene>
<dbReference type="GO" id="GO:0034353">
    <property type="term" value="F:mRNA 5'-diphosphatase activity"/>
    <property type="evidence" value="ECO:0007669"/>
    <property type="project" value="TreeGrafter"/>
</dbReference>
<dbReference type="EMBL" id="JARQWQ010000005">
    <property type="protein sequence ID" value="KAK2571741.1"/>
    <property type="molecule type" value="Genomic_DNA"/>
</dbReference>
<accession>A0AAD9VEP7</accession>
<dbReference type="GO" id="GO:0110155">
    <property type="term" value="P:NAD-cap decapping"/>
    <property type="evidence" value="ECO:0007669"/>
    <property type="project" value="TreeGrafter"/>
</dbReference>
<feature type="domain" description="RAI1-like" evidence="3">
    <location>
        <begin position="681"/>
        <end position="1006"/>
    </location>
</feature>
<evidence type="ECO:0000256" key="2">
    <source>
        <dbReference type="SAM" id="MobiDB-lite"/>
    </source>
</evidence>
<evidence type="ECO:0000256" key="1">
    <source>
        <dbReference type="ARBA" id="ARBA00006562"/>
    </source>
</evidence>
<keyword evidence="5" id="KW-1185">Reference proteome</keyword>
<reference evidence="4" key="2">
    <citation type="journal article" date="2023" name="Science">
        <title>Genomic signatures of disease resistance in endangered staghorn corals.</title>
        <authorList>
            <person name="Vollmer S.V."/>
            <person name="Selwyn J.D."/>
            <person name="Despard B.A."/>
            <person name="Roesel C.L."/>
        </authorList>
    </citation>
    <scope>NUCLEOTIDE SEQUENCE</scope>
    <source>
        <strain evidence="4">K2</strain>
    </source>
</reference>
<protein>
    <submittedName>
        <fullName evidence="4">Decapping and exoribonuclease protein</fullName>
    </submittedName>
</protein>
<comment type="caution">
    <text evidence="4">The sequence shown here is derived from an EMBL/GenBank/DDBJ whole genome shotgun (WGS) entry which is preliminary data.</text>
</comment>
<proteinExistence type="inferred from homology"/>
<sequence length="1019" mass="117209">MASGGNQDCCQFCINSAYNYIISTPVNCLHRELGFFHVDADRTFSQNKSDLGSLNLPPDCQQLDLDLNVGFGEWENPPNVQQHLDSLLFWILCNKEKMTFEDLGLNVDFVTSRGNLARILNVLSGKENKSWTLLATRYRHTIYLSHVEAEEGHLSSYGRRILYWGKRFEVAVTKTGSNGKSDSDHAAEKYGPIKAYPGFYSVVRFQLQNHTILLRAEVDAQTESANDQLPEYVELKVATETIVRADWAFKRRRLVPWWCQSVVAGTPLIVYGARDYDGHVKSISAVRTDDIPEIVGLENLDKDKYLSVLSEVLSWIENTVCREDHKVYAIQWDPKAKEMDVTARVLPCEDSNKFLRDWYISEMEAYYASFSAKLPEDSKDQGFRSRLPPGSGFSRTNDRWEGENANKTRKDDSNSDKATLNESWPRGSRDRVLEQAMPEIDDLEIRSEGRYSSERSSTDCQEKLEEARDRKWQIPQEVESIRYDKQSRHNRYSYSLKSRREPLQIGNKRIGKRKQGARQDQPQITKTRNRGRSRAYRHSQANRGLARPTGQERSLSSYDQNTKEELKGGQIDFRALLVTHLRIIHELGAVNQKHEAWNRHGSKVLKAPLVQPHFEIWKQVTAENISGFQFRGCNSVLKHRIKYPLISSRIASNGNQNSYQFSINSAYKSVISGPVRYFHREEGCFHIDTERSFSQNKSKLATLGLPLDCKQLDLDLNMGFEEWKNPPSVKQHLDSLLFWILHNKEKMAVIGHDVDFVTSRGNLARILNVLSGKENKSWTLLATRYRHTIYLSHVEAVEEQLRPYEERIFYWVKRFEVAATKTDSNGKSDCGQGTEKHGPIKAYPGFYSMVRFQLQNHTILLRAEVDAQTESTNDQLPEYVELKVATERILQSDQLFKKKKLVPWWCQSVVAGTPLIVYGARDNDGHVKSIRTVRTNDIPGIVGLENLDKDKYLSVLSEVLSWIENTVCREDHKVYAIQWDPEAKEMDVTGRVLPCDDSNKFLNDWYISEMEAYYANSNA</sequence>